<protein>
    <submittedName>
        <fullName evidence="1">Uncharacterized protein</fullName>
    </submittedName>
</protein>
<dbReference type="SMART" id="SM00368">
    <property type="entry name" value="LRR_RI"/>
    <property type="match status" value="4"/>
</dbReference>
<keyword evidence="2" id="KW-1185">Reference proteome</keyword>
<dbReference type="Gene3D" id="3.80.10.10">
    <property type="entry name" value="Ribonuclease Inhibitor"/>
    <property type="match status" value="1"/>
</dbReference>
<comment type="caution">
    <text evidence="1">The sequence shown here is derived from an EMBL/GenBank/DDBJ whole genome shotgun (WGS) entry which is preliminary data.</text>
</comment>
<reference evidence="1" key="1">
    <citation type="journal article" date="2023" name="DNA Res.">
        <title>Chromosome-level genome assembly of Phrynocephalus forsythii using third-generation DNA sequencing and Hi-C analysis.</title>
        <authorList>
            <person name="Qi Y."/>
            <person name="Zhao W."/>
            <person name="Zhao Y."/>
            <person name="Niu C."/>
            <person name="Cao S."/>
            <person name="Zhang Y."/>
        </authorList>
    </citation>
    <scope>NUCLEOTIDE SEQUENCE</scope>
    <source>
        <tissue evidence="1">Muscle</tissue>
    </source>
</reference>
<accession>A0A9Q1B0W9</accession>
<dbReference type="Proteomes" id="UP001142489">
    <property type="component" value="Unassembled WGS sequence"/>
</dbReference>
<gene>
    <name evidence="1" type="ORF">JRQ81_017855</name>
</gene>
<organism evidence="1 2">
    <name type="scientific">Phrynocephalus forsythii</name>
    <dbReference type="NCBI Taxonomy" id="171643"/>
    <lineage>
        <taxon>Eukaryota</taxon>
        <taxon>Metazoa</taxon>
        <taxon>Chordata</taxon>
        <taxon>Craniata</taxon>
        <taxon>Vertebrata</taxon>
        <taxon>Euteleostomi</taxon>
        <taxon>Lepidosauria</taxon>
        <taxon>Squamata</taxon>
        <taxon>Bifurcata</taxon>
        <taxon>Unidentata</taxon>
        <taxon>Episquamata</taxon>
        <taxon>Toxicofera</taxon>
        <taxon>Iguania</taxon>
        <taxon>Acrodonta</taxon>
        <taxon>Agamidae</taxon>
        <taxon>Agaminae</taxon>
        <taxon>Phrynocephalus</taxon>
    </lineage>
</organism>
<name>A0A9Q1B0W9_9SAUR</name>
<proteinExistence type="predicted"/>
<sequence length="435" mass="48241">MPKPKQKPKPKANSDIYILEKLLQTYEKHCMLSQTCASPTIKKGLQKCIANGTLITKFVLTNVETLSGNLHPVSLTPLLRAIRDERYQLGKDLCIWGIKTSPQDIANLAILLELDGRTIYPFSKLEITHQVLDRWSTERLGVALPYSNLSTLVLDYSKCGDDGISRLTSGLEGNGKLLTLSLCYCDLGPASGTTLAKLVTQTAISSPKAENKCPPLNRLFLVAMKLCTCNLTSSLSNLFLNGNCLQCLGATELLKPIAEYAEKLGQEKKANDLAYSNLDEKKDATIQSKDVSLVTKSKNKTSTAMESIGKKKKKKGFKKRSKNPGLGPWLAKLHLADNAIDGRFNQREKNLWEFILLLACLIKNSHPLVEVDINGNAIGEQCAIKILEALQDRKKEGMPHLKIQVTPQISSVTFEEIFRSCLKTSQIKKRKKKTK</sequence>
<evidence type="ECO:0000313" key="2">
    <source>
        <dbReference type="Proteomes" id="UP001142489"/>
    </source>
</evidence>
<evidence type="ECO:0000313" key="1">
    <source>
        <dbReference type="EMBL" id="KAJ7324835.1"/>
    </source>
</evidence>
<dbReference type="SUPFAM" id="SSF52047">
    <property type="entry name" value="RNI-like"/>
    <property type="match status" value="1"/>
</dbReference>
<dbReference type="OrthoDB" id="120976at2759"/>
<dbReference type="InterPro" id="IPR032675">
    <property type="entry name" value="LRR_dom_sf"/>
</dbReference>
<dbReference type="EMBL" id="JAPFRF010000008">
    <property type="protein sequence ID" value="KAJ7324835.1"/>
    <property type="molecule type" value="Genomic_DNA"/>
</dbReference>
<dbReference type="AlphaFoldDB" id="A0A9Q1B0W9"/>